<dbReference type="PANTHER" id="PTHR31528:SF15">
    <property type="entry name" value="RIBOFLAVIN-BINDING PROTEIN RIBY"/>
    <property type="match status" value="1"/>
</dbReference>
<dbReference type="InterPro" id="IPR027939">
    <property type="entry name" value="NMT1/THI5"/>
</dbReference>
<organism evidence="3 4">
    <name type="scientific">Pseudoclavibacter albus</name>
    <dbReference type="NCBI Taxonomy" id="272241"/>
    <lineage>
        <taxon>Bacteria</taxon>
        <taxon>Bacillati</taxon>
        <taxon>Actinomycetota</taxon>
        <taxon>Actinomycetes</taxon>
        <taxon>Micrococcales</taxon>
        <taxon>Microbacteriaceae</taxon>
        <taxon>Pseudoclavibacter</taxon>
    </lineage>
</organism>
<keyword evidence="1" id="KW-0732">Signal</keyword>
<evidence type="ECO:0000313" key="4">
    <source>
        <dbReference type="Proteomes" id="UP001525379"/>
    </source>
</evidence>
<reference evidence="3 4" key="1">
    <citation type="submission" date="2022-04" db="EMBL/GenBank/DDBJ databases">
        <title>Human microbiome associated bacterial genomes.</title>
        <authorList>
            <person name="Sandstrom S."/>
            <person name="Salamzade R."/>
            <person name="Kalan L.R."/>
        </authorList>
    </citation>
    <scope>NUCLEOTIDE SEQUENCE [LARGE SCALE GENOMIC DNA]</scope>
    <source>
        <strain evidence="4">p3-SID1799</strain>
    </source>
</reference>
<protein>
    <submittedName>
        <fullName evidence="3">ABC transporter substrate-binding protein</fullName>
    </submittedName>
</protein>
<feature type="signal peptide" evidence="1">
    <location>
        <begin position="1"/>
        <end position="26"/>
    </location>
</feature>
<dbReference type="PANTHER" id="PTHR31528">
    <property type="entry name" value="4-AMINO-5-HYDROXYMETHYL-2-METHYLPYRIMIDINE PHOSPHATE SYNTHASE THI11-RELATED"/>
    <property type="match status" value="1"/>
</dbReference>
<evidence type="ECO:0000256" key="1">
    <source>
        <dbReference type="SAM" id="SignalP"/>
    </source>
</evidence>
<feature type="chain" id="PRO_5045720927" evidence="1">
    <location>
        <begin position="27"/>
        <end position="338"/>
    </location>
</feature>
<dbReference type="RefSeq" id="WP_206394087.1">
    <property type="nucleotide sequence ID" value="NZ_JAFDPW010000001.1"/>
</dbReference>
<comment type="caution">
    <text evidence="3">The sequence shown here is derived from an EMBL/GenBank/DDBJ whole genome shotgun (WGS) entry which is preliminary data.</text>
</comment>
<feature type="domain" description="Solute-binding protein family 3/N-terminal" evidence="2">
    <location>
        <begin position="36"/>
        <end position="256"/>
    </location>
</feature>
<dbReference type="Pfam" id="PF09084">
    <property type="entry name" value="NMT1"/>
    <property type="match status" value="1"/>
</dbReference>
<evidence type="ECO:0000313" key="3">
    <source>
        <dbReference type="EMBL" id="MCT2043457.1"/>
    </source>
</evidence>
<sequence>MRFSFRRGAAAALALGLAAVGLSGCAAEPSTLAEETVTIGLTYTPNIQFAPFYFAEQKGYFEEQGVHVELRHHGESEELFGALANGTEDFVFAGGDEIVQARSAGTDVVSIGTLYSSYPAALIVPKDSSIQSAKDLKGHKVGVPGPYGQTYSALLAILSEASLSEGDLSVEHIGYTQQAALSSGKVEAVMGYANNDAVQLERSGFPVRVIPAFTGEESLVGPAFAASSTSLAAHSVAASKVLAALEKATDEFIQNPDAAMTAAEEFIPTLTSSEQRDAARATLDATIPFLKGKDGVARFTNDEATWQRMVDFMAEHKLLAGEAPKPEDSFTNEYLPGK</sequence>
<keyword evidence="4" id="KW-1185">Reference proteome</keyword>
<dbReference type="SMART" id="SM00062">
    <property type="entry name" value="PBPb"/>
    <property type="match status" value="1"/>
</dbReference>
<name>A0ABT2HYS4_9MICO</name>
<dbReference type="SUPFAM" id="SSF53850">
    <property type="entry name" value="Periplasmic binding protein-like II"/>
    <property type="match status" value="1"/>
</dbReference>
<gene>
    <name evidence="3" type="ORF">M3D15_08980</name>
</gene>
<dbReference type="InterPro" id="IPR015168">
    <property type="entry name" value="SsuA/THI5"/>
</dbReference>
<accession>A0ABT2HYS4</accession>
<evidence type="ECO:0000259" key="2">
    <source>
        <dbReference type="SMART" id="SM00062"/>
    </source>
</evidence>
<dbReference type="InterPro" id="IPR001638">
    <property type="entry name" value="Solute-binding_3/MltF_N"/>
</dbReference>
<proteinExistence type="predicted"/>
<dbReference type="Proteomes" id="UP001525379">
    <property type="component" value="Unassembled WGS sequence"/>
</dbReference>
<dbReference type="Gene3D" id="3.40.190.10">
    <property type="entry name" value="Periplasmic binding protein-like II"/>
    <property type="match status" value="2"/>
</dbReference>
<dbReference type="EMBL" id="JALXSQ010000045">
    <property type="protein sequence ID" value="MCT2043457.1"/>
    <property type="molecule type" value="Genomic_DNA"/>
</dbReference>
<dbReference type="PROSITE" id="PS51257">
    <property type="entry name" value="PROKAR_LIPOPROTEIN"/>
    <property type="match status" value="1"/>
</dbReference>